<protein>
    <recommendedName>
        <fullName evidence="4">DUF1917-domain-containing protein</fullName>
    </recommendedName>
</protein>
<dbReference type="InterPro" id="IPR023398">
    <property type="entry name" value="TIF_eIF4e-like"/>
</dbReference>
<name>A0A284S9G1_ARMOS</name>
<dbReference type="OMA" id="WIAIYGP"/>
<dbReference type="AlphaFoldDB" id="A0A284S9G1"/>
<dbReference type="SUPFAM" id="SSF55418">
    <property type="entry name" value="eIF4e-like"/>
    <property type="match status" value="1"/>
</dbReference>
<keyword evidence="3" id="KW-1185">Reference proteome</keyword>
<evidence type="ECO:0008006" key="4">
    <source>
        <dbReference type="Google" id="ProtNLM"/>
    </source>
</evidence>
<dbReference type="EMBL" id="FUEG01000047">
    <property type="protein sequence ID" value="SJL17653.1"/>
    <property type="molecule type" value="Genomic_DNA"/>
</dbReference>
<gene>
    <name evidence="2" type="ORF">ARMOST_21210</name>
</gene>
<comment type="similarity">
    <text evidence="1">Belongs to the UPF0696 family.</text>
</comment>
<proteinExistence type="inferred from homology"/>
<organism evidence="2 3">
    <name type="scientific">Armillaria ostoyae</name>
    <name type="common">Armillaria root rot fungus</name>
    <dbReference type="NCBI Taxonomy" id="47428"/>
    <lineage>
        <taxon>Eukaryota</taxon>
        <taxon>Fungi</taxon>
        <taxon>Dikarya</taxon>
        <taxon>Basidiomycota</taxon>
        <taxon>Agaricomycotina</taxon>
        <taxon>Agaricomycetes</taxon>
        <taxon>Agaricomycetidae</taxon>
        <taxon>Agaricales</taxon>
        <taxon>Marasmiineae</taxon>
        <taxon>Physalacriaceae</taxon>
        <taxon>Armillaria</taxon>
    </lineage>
</organism>
<dbReference type="PANTHER" id="PTHR31977:SF1">
    <property type="entry name" value="UPF0696 PROTEIN C11ORF68"/>
    <property type="match status" value="1"/>
</dbReference>
<dbReference type="OrthoDB" id="10067381at2759"/>
<reference evidence="3" key="1">
    <citation type="journal article" date="2017" name="Nat. Ecol. Evol.">
        <title>Genome expansion and lineage-specific genetic innovations in the forest pathogenic fungi Armillaria.</title>
        <authorList>
            <person name="Sipos G."/>
            <person name="Prasanna A.N."/>
            <person name="Walter M.C."/>
            <person name="O'Connor E."/>
            <person name="Balint B."/>
            <person name="Krizsan K."/>
            <person name="Kiss B."/>
            <person name="Hess J."/>
            <person name="Varga T."/>
            <person name="Slot J."/>
            <person name="Riley R."/>
            <person name="Boka B."/>
            <person name="Rigling D."/>
            <person name="Barry K."/>
            <person name="Lee J."/>
            <person name="Mihaltcheva S."/>
            <person name="LaButti K."/>
            <person name="Lipzen A."/>
            <person name="Waldron R."/>
            <person name="Moloney N.M."/>
            <person name="Sperisen C."/>
            <person name="Kredics L."/>
            <person name="Vagvoelgyi C."/>
            <person name="Patrignani A."/>
            <person name="Fitzpatrick D."/>
            <person name="Nagy I."/>
            <person name="Doyle S."/>
            <person name="Anderson J.B."/>
            <person name="Grigoriev I.V."/>
            <person name="Gueldener U."/>
            <person name="Muensterkoetter M."/>
            <person name="Nagy L.G."/>
        </authorList>
    </citation>
    <scope>NUCLEOTIDE SEQUENCE [LARGE SCALE GENOMIC DNA]</scope>
    <source>
        <strain evidence="3">C18/9</strain>
    </source>
</reference>
<dbReference type="PANTHER" id="PTHR31977">
    <property type="entry name" value="UPF0696 PROTEIN C11ORF68"/>
    <property type="match status" value="1"/>
</dbReference>
<evidence type="ECO:0000313" key="2">
    <source>
        <dbReference type="EMBL" id="SJL17653.1"/>
    </source>
</evidence>
<dbReference type="Gene3D" id="3.30.760.10">
    <property type="entry name" value="RNA Cap, Translation Initiation Factor Eif4e"/>
    <property type="match status" value="1"/>
</dbReference>
<dbReference type="Proteomes" id="UP000219338">
    <property type="component" value="Unassembled WGS sequence"/>
</dbReference>
<dbReference type="InterPro" id="IPR015034">
    <property type="entry name" value="Bles03"/>
</dbReference>
<evidence type="ECO:0000313" key="3">
    <source>
        <dbReference type="Proteomes" id="UP000219338"/>
    </source>
</evidence>
<dbReference type="Pfam" id="PF08939">
    <property type="entry name" value="Bles03"/>
    <property type="match status" value="1"/>
</dbReference>
<sequence>MEGEYDPTLELVKAINNMHIMDPDTVGDSSNVNGPNVLSCFAPHFSAPLSGWVAPPTPSDGYNGHILKDFNEETSTAENIHQYCSRWPPNRTPVTYCNWISINRDTVPKAGQENQVDALKSSFQALLARGNEFITVDSLDQIACESNVVSGKWLIFSDSRGLAEFWEDIVRLVCSIRRKGCAKVSPNKGHDRYVICIYADDYTDLEDVNALRDGLRRIGVTSKIGFKMDAYTHLSIYGKNAWGIRPNRYWQ</sequence>
<evidence type="ECO:0000256" key="1">
    <source>
        <dbReference type="ARBA" id="ARBA00010568"/>
    </source>
</evidence>
<accession>A0A284S9G1</accession>